<dbReference type="GO" id="GO:0016740">
    <property type="term" value="F:transferase activity"/>
    <property type="evidence" value="ECO:0007669"/>
    <property type="project" value="UniProtKB-KW"/>
</dbReference>
<reference evidence="2 3" key="1">
    <citation type="journal article" date="2016" name="Genome Biol. Evol.">
        <title>Divergent and convergent evolution of fungal pathogenicity.</title>
        <authorList>
            <person name="Shang Y."/>
            <person name="Xiao G."/>
            <person name="Zheng P."/>
            <person name="Cen K."/>
            <person name="Zhan S."/>
            <person name="Wang C."/>
        </authorList>
    </citation>
    <scope>NUCLEOTIDE SEQUENCE [LARGE SCALE GENOMIC DNA]</scope>
    <source>
        <strain evidence="2 3">RCEF 1005</strain>
    </source>
</reference>
<feature type="transmembrane region" description="Helical" evidence="1">
    <location>
        <begin position="536"/>
        <end position="566"/>
    </location>
</feature>
<evidence type="ECO:0000313" key="3">
    <source>
        <dbReference type="Proteomes" id="UP000076881"/>
    </source>
</evidence>
<dbReference type="PANTHER" id="PTHR35340">
    <property type="entry name" value="PQQ ENZYME REPEAT PROTEIN-RELATED"/>
    <property type="match status" value="1"/>
</dbReference>
<dbReference type="SUPFAM" id="SSF50998">
    <property type="entry name" value="Quinoprotein alcohol dehydrogenase-like"/>
    <property type="match status" value="1"/>
</dbReference>
<evidence type="ECO:0000313" key="2">
    <source>
        <dbReference type="EMBL" id="OAA70734.1"/>
    </source>
</evidence>
<dbReference type="Proteomes" id="UP000076881">
    <property type="component" value="Unassembled WGS sequence"/>
</dbReference>
<dbReference type="OrthoDB" id="5427350at2759"/>
<dbReference type="EMBL" id="AZHF01000009">
    <property type="protein sequence ID" value="OAA70734.1"/>
    <property type="molecule type" value="Genomic_DNA"/>
</dbReference>
<dbReference type="AlphaFoldDB" id="A0A162LHN4"/>
<accession>A0A162LHN4</accession>
<comment type="caution">
    <text evidence="2">The sequence shown here is derived from an EMBL/GenBank/DDBJ whole genome shotgun (WGS) entry which is preliminary data.</text>
</comment>
<dbReference type="Pfam" id="PF14269">
    <property type="entry name" value="Arylsulfotran_2"/>
    <property type="match status" value="1"/>
</dbReference>
<keyword evidence="1" id="KW-0472">Membrane</keyword>
<dbReference type="InterPro" id="IPR011047">
    <property type="entry name" value="Quinoprotein_ADH-like_sf"/>
</dbReference>
<keyword evidence="2" id="KW-0808">Transferase</keyword>
<proteinExistence type="predicted"/>
<dbReference type="STRING" id="1081108.A0A162LHN4"/>
<name>A0A162LHN4_CORDF</name>
<organism evidence="2 3">
    <name type="scientific">Akanthomyces lecanii RCEF 1005</name>
    <dbReference type="NCBI Taxonomy" id="1081108"/>
    <lineage>
        <taxon>Eukaryota</taxon>
        <taxon>Fungi</taxon>
        <taxon>Dikarya</taxon>
        <taxon>Ascomycota</taxon>
        <taxon>Pezizomycotina</taxon>
        <taxon>Sordariomycetes</taxon>
        <taxon>Hypocreomycetidae</taxon>
        <taxon>Hypocreales</taxon>
        <taxon>Cordycipitaceae</taxon>
        <taxon>Akanthomyces</taxon>
        <taxon>Cordyceps confragosa</taxon>
    </lineage>
</organism>
<dbReference type="PANTHER" id="PTHR35340:SF5">
    <property type="entry name" value="ASST-DOMAIN-CONTAINING PROTEIN"/>
    <property type="match status" value="1"/>
</dbReference>
<protein>
    <submittedName>
        <fullName evidence="2">Arylsulfotransferase</fullName>
    </submittedName>
</protein>
<keyword evidence="1" id="KW-0812">Transmembrane</keyword>
<keyword evidence="3" id="KW-1185">Reference proteome</keyword>
<keyword evidence="1" id="KW-1133">Transmembrane helix</keyword>
<sequence length="589" mass="65277">MSKLLAPVLCLLRKRLLLVPLVVLVAGFLLLRQSSPTLSRVHWRSDWSWVDMGSSGMAPMRRYHSFDHASIDVRFLARDDQRCSREQIFLATRGSDTEPGAVILDHTGELVWRQPRMAAEVHDFRVQEYKGERFLTFWAGAPDGGGKQGFWYMMDDTYTIRHNISAPGFEFGDMHEFELTANETALVTIYNPIPANLSALGGAAQGYILDGVFQEIELETGHVLFQWNASDHIPLETSRKPMKGCSDDPKKAFLGCGNTPDAAFDYYHINSIQKDPKGNYLISGRHTSSLTYINGTTGEPIWHMGGDMNQFDVVPRGTRVLFAWQHHARLHDDDTITLLDNNAYNPKATRTESRGIRLQVDFAAMNVTLQTAYRHPQSIMAFSQGNAQVLDSGNVLVGWGSSAAFTEFSADGEVLCDARFAPAALFSFQPLSSYRAYKGSWVGKPQDAPRIAVTGRKIYVSWNGATEVAAWRLQGRQPGSGDGDFEDVAEIPKERFESEFPAANLTRTYSRIRIQAVDVGGMTLGTTEEVEPPSRWSLLIGAIDLLVVAAVGGIVVGCVLLVAGVVRCKRRWGKKSSAGYKPVEMDDLS</sequence>
<evidence type="ECO:0000256" key="1">
    <source>
        <dbReference type="SAM" id="Phobius"/>
    </source>
</evidence>
<gene>
    <name evidence="2" type="ORF">LEL_09325</name>
</gene>
<dbReference type="InterPro" id="IPR039535">
    <property type="entry name" value="ASST-like"/>
</dbReference>
<dbReference type="InterPro" id="IPR053143">
    <property type="entry name" value="Arylsulfate_ST"/>
</dbReference>